<comment type="similarity">
    <text evidence="3">Belongs to the methyltransferase superfamily. Arsenite methyltransferase family.</text>
</comment>
<gene>
    <name evidence="10" type="primary">arsM</name>
    <name evidence="10" type="ORF">PV517_21425</name>
</gene>
<keyword evidence="11" id="KW-1185">Reference proteome</keyword>
<dbReference type="CDD" id="cd02440">
    <property type="entry name" value="AdoMet_MTases"/>
    <property type="match status" value="1"/>
</dbReference>
<evidence type="ECO:0000313" key="10">
    <source>
        <dbReference type="EMBL" id="MDX2911248.1"/>
    </source>
</evidence>
<keyword evidence="2" id="KW-0949">S-adenosyl-L-methionine</keyword>
<evidence type="ECO:0000256" key="8">
    <source>
        <dbReference type="ARBA" id="ARBA00048428"/>
    </source>
</evidence>
<proteinExistence type="inferred from homology"/>
<evidence type="ECO:0000256" key="2">
    <source>
        <dbReference type="ARBA" id="ARBA00022691"/>
    </source>
</evidence>
<dbReference type="EC" id="2.1.1.137" evidence="4"/>
<keyword evidence="1" id="KW-0808">Transferase</keyword>
<evidence type="ECO:0000256" key="5">
    <source>
        <dbReference type="ARBA" id="ARBA00034545"/>
    </source>
</evidence>
<dbReference type="GO" id="GO:0008168">
    <property type="term" value="F:methyltransferase activity"/>
    <property type="evidence" value="ECO:0007669"/>
    <property type="project" value="UniProtKB-KW"/>
</dbReference>
<comment type="catalytic activity">
    <reaction evidence="7">
        <text>arsenic triglutathione + 2 [thioredoxin]-dithiol + 2 S-adenosyl-L-methionine + H2O = dimethylarsinous acid + 2 [thioredoxin]-disulfide + 3 glutathione + 2 S-adenosyl-L-homocysteine + 2 H(+)</text>
        <dbReference type="Rhea" id="RHEA:69464"/>
        <dbReference type="Rhea" id="RHEA-COMP:10698"/>
        <dbReference type="Rhea" id="RHEA-COMP:10700"/>
        <dbReference type="ChEBI" id="CHEBI:15377"/>
        <dbReference type="ChEBI" id="CHEBI:15378"/>
        <dbReference type="ChEBI" id="CHEBI:23808"/>
        <dbReference type="ChEBI" id="CHEBI:29950"/>
        <dbReference type="ChEBI" id="CHEBI:50058"/>
        <dbReference type="ChEBI" id="CHEBI:57856"/>
        <dbReference type="ChEBI" id="CHEBI:57925"/>
        <dbReference type="ChEBI" id="CHEBI:59789"/>
        <dbReference type="ChEBI" id="CHEBI:183640"/>
        <dbReference type="EC" id="2.1.1.137"/>
    </reaction>
</comment>
<organism evidence="10 11">
    <name type="scientific">Streptomyces griseiscabiei</name>
    <dbReference type="NCBI Taxonomy" id="2993540"/>
    <lineage>
        <taxon>Bacteria</taxon>
        <taxon>Bacillati</taxon>
        <taxon>Actinomycetota</taxon>
        <taxon>Actinomycetes</taxon>
        <taxon>Kitasatosporales</taxon>
        <taxon>Streptomycetaceae</taxon>
        <taxon>Streptomyces</taxon>
    </lineage>
</organism>
<dbReference type="Pfam" id="PF13847">
    <property type="entry name" value="Methyltransf_31"/>
    <property type="match status" value="1"/>
</dbReference>
<accession>A0ABU4L6D8</accession>
<dbReference type="RefSeq" id="WP_086754657.1">
    <property type="nucleotide sequence ID" value="NZ_JAGJBZ010000002.1"/>
</dbReference>
<comment type="catalytic activity">
    <reaction evidence="6">
        <text>arsenic triglutathione + [thioredoxin]-dithiol + S-adenosyl-L-methionine + 2 H2O = methylarsonous acid + [thioredoxin]-disulfide + 3 glutathione + S-adenosyl-L-homocysteine + H(+)</text>
        <dbReference type="Rhea" id="RHEA:69460"/>
        <dbReference type="Rhea" id="RHEA-COMP:10698"/>
        <dbReference type="Rhea" id="RHEA-COMP:10700"/>
        <dbReference type="ChEBI" id="CHEBI:15377"/>
        <dbReference type="ChEBI" id="CHEBI:15378"/>
        <dbReference type="ChEBI" id="CHEBI:17826"/>
        <dbReference type="ChEBI" id="CHEBI:29950"/>
        <dbReference type="ChEBI" id="CHEBI:50058"/>
        <dbReference type="ChEBI" id="CHEBI:57856"/>
        <dbReference type="ChEBI" id="CHEBI:57925"/>
        <dbReference type="ChEBI" id="CHEBI:59789"/>
        <dbReference type="ChEBI" id="CHEBI:183640"/>
        <dbReference type="EC" id="2.1.1.137"/>
    </reaction>
</comment>
<dbReference type="NCBIfam" id="NF008823">
    <property type="entry name" value="PRK11873.1"/>
    <property type="match status" value="1"/>
</dbReference>
<sequence>MSEQTTTDLRETVRRRYAAAAAKVTEGGTACCGPEPVEVDENFGSTLYAADERDALPTEAVAASLGCGNPTAVAELREGERVLDLGSGGGIDVLLSARRVGPAGRAYGLDMTEEMLALALANTAKAGATNVEFLKGTIESVPLPASTIDVVISNCVINLSVDKPAVFAEAFRVLKPGGRIGVSDVVADDALTAEQRAERGDYVGCIAGALSFAEYRAGLETAGFSGIEITATHPVADGMHSAIIRATKPATATATGPDASATVDSCCGVTACCTPAEQAADPSATVSEAKSAAGCGCQG</sequence>
<keyword evidence="10" id="KW-0489">Methyltransferase</keyword>
<dbReference type="InterPro" id="IPR026669">
    <property type="entry name" value="Arsenite_MeTrfase-like"/>
</dbReference>
<dbReference type="PANTHER" id="PTHR43675:SF8">
    <property type="entry name" value="ARSENITE METHYLTRANSFERASE"/>
    <property type="match status" value="1"/>
</dbReference>
<evidence type="ECO:0000256" key="4">
    <source>
        <dbReference type="ARBA" id="ARBA00034521"/>
    </source>
</evidence>
<reference evidence="10 11" key="1">
    <citation type="journal article" date="2023" name="Microb. Genom.">
        <title>Mesoterricola silvestris gen. nov., sp. nov., Mesoterricola sediminis sp. nov., Geothrix oryzae sp. nov., Geothrix edaphica sp. nov., Geothrix rubra sp. nov., and Geothrix limicola sp. nov., six novel members of Acidobacteriota isolated from soils.</title>
        <authorList>
            <person name="Weisberg A.J."/>
            <person name="Pearce E."/>
            <person name="Kramer C.G."/>
            <person name="Chang J.H."/>
            <person name="Clarke C.R."/>
        </authorList>
    </citation>
    <scope>NUCLEOTIDE SEQUENCE [LARGE SCALE GENOMIC DNA]</scope>
    <source>
        <strain evidence="10 11">NRRL_B-2795</strain>
    </source>
</reference>
<dbReference type="Proteomes" id="UP001271723">
    <property type="component" value="Unassembled WGS sequence"/>
</dbReference>
<evidence type="ECO:0000313" key="11">
    <source>
        <dbReference type="Proteomes" id="UP001271723"/>
    </source>
</evidence>
<evidence type="ECO:0000256" key="1">
    <source>
        <dbReference type="ARBA" id="ARBA00022679"/>
    </source>
</evidence>
<dbReference type="GO" id="GO:0032259">
    <property type="term" value="P:methylation"/>
    <property type="evidence" value="ECO:0007669"/>
    <property type="project" value="UniProtKB-KW"/>
</dbReference>
<dbReference type="InterPro" id="IPR029063">
    <property type="entry name" value="SAM-dependent_MTases_sf"/>
</dbReference>
<dbReference type="EMBL" id="JARAVY010000008">
    <property type="protein sequence ID" value="MDX2911248.1"/>
    <property type="molecule type" value="Genomic_DNA"/>
</dbReference>
<evidence type="ECO:0000256" key="6">
    <source>
        <dbReference type="ARBA" id="ARBA00047941"/>
    </source>
</evidence>
<feature type="domain" description="Methyltransferase" evidence="9">
    <location>
        <begin position="77"/>
        <end position="211"/>
    </location>
</feature>
<dbReference type="Gene3D" id="3.40.50.150">
    <property type="entry name" value="Vaccinia Virus protein VP39"/>
    <property type="match status" value="1"/>
</dbReference>
<dbReference type="SUPFAM" id="SSF53335">
    <property type="entry name" value="S-adenosyl-L-methionine-dependent methyltransferases"/>
    <property type="match status" value="1"/>
</dbReference>
<comment type="catalytic activity">
    <reaction evidence="8">
        <text>arsenic triglutathione + 3 [thioredoxin]-dithiol + 3 S-adenosyl-L-methionine = trimethylarsine + 3 [thioredoxin]-disulfide + 3 glutathione + 3 S-adenosyl-L-homocysteine + 3 H(+)</text>
        <dbReference type="Rhea" id="RHEA:69432"/>
        <dbReference type="Rhea" id="RHEA-COMP:10698"/>
        <dbReference type="Rhea" id="RHEA-COMP:10700"/>
        <dbReference type="ChEBI" id="CHEBI:15378"/>
        <dbReference type="ChEBI" id="CHEBI:27130"/>
        <dbReference type="ChEBI" id="CHEBI:29950"/>
        <dbReference type="ChEBI" id="CHEBI:50058"/>
        <dbReference type="ChEBI" id="CHEBI:57856"/>
        <dbReference type="ChEBI" id="CHEBI:57925"/>
        <dbReference type="ChEBI" id="CHEBI:59789"/>
        <dbReference type="ChEBI" id="CHEBI:183640"/>
        <dbReference type="EC" id="2.1.1.137"/>
    </reaction>
</comment>
<protein>
    <recommendedName>
        <fullName evidence="5">Arsenite methyltransferase</fullName>
        <ecNumber evidence="4">2.1.1.137</ecNumber>
    </recommendedName>
</protein>
<comment type="caution">
    <text evidence="10">The sequence shown here is derived from an EMBL/GenBank/DDBJ whole genome shotgun (WGS) entry which is preliminary data.</text>
</comment>
<evidence type="ECO:0000259" key="9">
    <source>
        <dbReference type="Pfam" id="PF13847"/>
    </source>
</evidence>
<evidence type="ECO:0000256" key="3">
    <source>
        <dbReference type="ARBA" id="ARBA00034487"/>
    </source>
</evidence>
<dbReference type="InterPro" id="IPR025714">
    <property type="entry name" value="Methyltranfer_dom"/>
</dbReference>
<evidence type="ECO:0000256" key="7">
    <source>
        <dbReference type="ARBA" id="ARBA00047943"/>
    </source>
</evidence>
<name>A0ABU4L6D8_9ACTN</name>
<dbReference type="PANTHER" id="PTHR43675">
    <property type="entry name" value="ARSENITE METHYLTRANSFERASE"/>
    <property type="match status" value="1"/>
</dbReference>